<keyword evidence="2" id="KW-1185">Reference proteome</keyword>
<dbReference type="InterPro" id="IPR022148">
    <property type="entry name" value="CopG_antitoxin"/>
</dbReference>
<dbReference type="Pfam" id="PF12441">
    <property type="entry name" value="CopG_antitoxin"/>
    <property type="match status" value="1"/>
</dbReference>
<dbReference type="EMBL" id="JAJUWU010000037">
    <property type="protein sequence ID" value="MCE7030974.1"/>
    <property type="molecule type" value="Genomic_DNA"/>
</dbReference>
<dbReference type="AlphaFoldDB" id="A0A9X1P742"/>
<reference evidence="1" key="1">
    <citation type="submission" date="2022-01" db="EMBL/GenBank/DDBJ databases">
        <title>Jiella avicenniae sp. nov., a novel endophytic bacterium isolated from bark of Avicennia marina.</title>
        <authorList>
            <person name="Tuo L."/>
        </authorList>
    </citation>
    <scope>NUCLEOTIDE SEQUENCE</scope>
    <source>
        <strain evidence="1">CBK1P-4</strain>
    </source>
</reference>
<name>A0A9X1P742_9HYPH</name>
<accession>A0A9X1P742</accession>
<organism evidence="1 2">
    <name type="scientific">Jiella avicenniae</name>
    <dbReference type="NCBI Taxonomy" id="2907202"/>
    <lineage>
        <taxon>Bacteria</taxon>
        <taxon>Pseudomonadati</taxon>
        <taxon>Pseudomonadota</taxon>
        <taxon>Alphaproteobacteria</taxon>
        <taxon>Hyphomicrobiales</taxon>
        <taxon>Aurantimonadaceae</taxon>
        <taxon>Jiella</taxon>
    </lineage>
</organism>
<protein>
    <submittedName>
        <fullName evidence="1">BrnA antitoxin family protein</fullName>
    </submittedName>
</protein>
<evidence type="ECO:0000313" key="1">
    <source>
        <dbReference type="EMBL" id="MCE7030974.1"/>
    </source>
</evidence>
<dbReference type="Proteomes" id="UP001139035">
    <property type="component" value="Unassembled WGS sequence"/>
</dbReference>
<comment type="caution">
    <text evidence="1">The sequence shown here is derived from an EMBL/GenBank/DDBJ whole genome shotgun (WGS) entry which is preliminary data.</text>
</comment>
<gene>
    <name evidence="1" type="ORF">LZD57_23625</name>
</gene>
<proteinExistence type="predicted"/>
<dbReference type="RefSeq" id="WP_233722043.1">
    <property type="nucleotide sequence ID" value="NZ_JAJUWU010000037.1"/>
</dbReference>
<sequence length="60" mass="6883">MSAPDSGKPFPVHPTDEAAERFVEDADLSDYDFSRFKPARFEFQPKDARLDVRNPTEQLP</sequence>
<evidence type="ECO:0000313" key="2">
    <source>
        <dbReference type="Proteomes" id="UP001139035"/>
    </source>
</evidence>